<gene>
    <name evidence="7" type="ORF">O3M35_003170</name>
</gene>
<dbReference type="InterPro" id="IPR031737">
    <property type="entry name" value="CNDH2_C"/>
</dbReference>
<dbReference type="PANTHER" id="PTHR14324">
    <property type="entry name" value="CONDENSIN-2 COMPLEX SUBUNIT H2"/>
    <property type="match status" value="1"/>
</dbReference>
<name>A0AAW1CM36_9HEMI</name>
<protein>
    <recommendedName>
        <fullName evidence="9">Condensin-2 complex subunit H2 C-terminal domain-containing protein</fullName>
    </recommendedName>
</protein>
<dbReference type="GO" id="GO:0003682">
    <property type="term" value="F:chromatin binding"/>
    <property type="evidence" value="ECO:0007669"/>
    <property type="project" value="TreeGrafter"/>
</dbReference>
<comment type="subcellular location">
    <subcellularLocation>
        <location evidence="1">Nucleus</location>
    </subcellularLocation>
</comment>
<evidence type="ECO:0000256" key="1">
    <source>
        <dbReference type="ARBA" id="ARBA00004123"/>
    </source>
</evidence>
<accession>A0AAW1CM36</accession>
<sequence length="573" mass="66007">MAGVTDNFEVLLHPPSKNFASDWQRPINRYLEDYLQHCCALQNINFSEAAIILANISDIYKKRIDLLYNEFLNFISYMNDVEARKQETETAQNQRITKKPKRGLNTFQNEPTDILKIIDNEHCTSVNLDNINKTGEKKKVILNHFMKVPIKLGTGCQVYDAVGMELGYKDEFRLFWPISSEGLASEYFDYRNQNLERISGQLLEDSNDCNDDCVMNHNGSFDDSMEVGMVEQQPSINEPIETNPVQPDSPSSPPPLSPKECTKNKKIKTKKVVDIWETICFNFVFPLRVLAVKNVFSLPKYLKEEGSNEKMKRKRNGEIKENYNDKCTTVAELFYQHEILSDSVGLKLKSKFAEKHRKELILSALKTEIKNDDQDEVNNYHAEDDNVYDDDDDYHHDGDFEIPFEGENDSGPVDMAADKDYVENATNYLNTAVEVLTDYKKNKKVMSEKRNEIAKKVVQWHKSIMPALEAAETRSIFDVHEYGTKVLNHFAVNNDKEKNILQFRQLVNNQPKEEIGRFLLASLTLANTNNVEIIKSNKQELAKDCIELRLLSKVRHQDVLNKNMEVTTADSRS</sequence>
<dbReference type="EMBL" id="JAPXFL010000012">
    <property type="protein sequence ID" value="KAK9498569.1"/>
    <property type="molecule type" value="Genomic_DNA"/>
</dbReference>
<reference evidence="7 8" key="1">
    <citation type="submission" date="2022-12" db="EMBL/GenBank/DDBJ databases">
        <title>Chromosome-level genome assembly of true bugs.</title>
        <authorList>
            <person name="Ma L."/>
            <person name="Li H."/>
        </authorList>
    </citation>
    <scope>NUCLEOTIDE SEQUENCE [LARGE SCALE GENOMIC DNA]</scope>
    <source>
        <strain evidence="7">Lab_2022b</strain>
    </source>
</reference>
<dbReference type="Pfam" id="PF16858">
    <property type="entry name" value="CNDH2_C"/>
    <property type="match status" value="1"/>
</dbReference>
<dbReference type="Proteomes" id="UP001461498">
    <property type="component" value="Unassembled WGS sequence"/>
</dbReference>
<feature type="domain" description="Condensin-2 complex subunit H2 C-terminal" evidence="6">
    <location>
        <begin position="447"/>
        <end position="558"/>
    </location>
</feature>
<organism evidence="7 8">
    <name type="scientific">Rhynocoris fuscipes</name>
    <dbReference type="NCBI Taxonomy" id="488301"/>
    <lineage>
        <taxon>Eukaryota</taxon>
        <taxon>Metazoa</taxon>
        <taxon>Ecdysozoa</taxon>
        <taxon>Arthropoda</taxon>
        <taxon>Hexapoda</taxon>
        <taxon>Insecta</taxon>
        <taxon>Pterygota</taxon>
        <taxon>Neoptera</taxon>
        <taxon>Paraneoptera</taxon>
        <taxon>Hemiptera</taxon>
        <taxon>Heteroptera</taxon>
        <taxon>Panheteroptera</taxon>
        <taxon>Cimicomorpha</taxon>
        <taxon>Reduviidae</taxon>
        <taxon>Harpactorinae</taxon>
        <taxon>Harpactorini</taxon>
        <taxon>Rhynocoris</taxon>
    </lineage>
</organism>
<evidence type="ECO:0000259" key="6">
    <source>
        <dbReference type="Pfam" id="PF16858"/>
    </source>
</evidence>
<dbReference type="AlphaFoldDB" id="A0AAW1CM36"/>
<feature type="region of interest" description="Disordered" evidence="4">
    <location>
        <begin position="238"/>
        <end position="261"/>
    </location>
</feature>
<evidence type="ECO:0008006" key="9">
    <source>
        <dbReference type="Google" id="ProtNLM"/>
    </source>
</evidence>
<feature type="domain" description="Condensin II complex subunit H2 N-terminal" evidence="5">
    <location>
        <begin position="8"/>
        <end position="94"/>
    </location>
</feature>
<evidence type="ECO:0000259" key="5">
    <source>
        <dbReference type="Pfam" id="PF06278"/>
    </source>
</evidence>
<comment type="caution">
    <text evidence="7">The sequence shown here is derived from an EMBL/GenBank/DDBJ whole genome shotgun (WGS) entry which is preliminary data.</text>
</comment>
<evidence type="ECO:0000313" key="7">
    <source>
        <dbReference type="EMBL" id="KAK9498569.1"/>
    </source>
</evidence>
<dbReference type="GO" id="GO:0010032">
    <property type="term" value="P:meiotic chromosome condensation"/>
    <property type="evidence" value="ECO:0007669"/>
    <property type="project" value="TreeGrafter"/>
</dbReference>
<dbReference type="GO" id="GO:0051306">
    <property type="term" value="P:mitotic sister chromatid separation"/>
    <property type="evidence" value="ECO:0007669"/>
    <property type="project" value="TreeGrafter"/>
</dbReference>
<dbReference type="Pfam" id="PF06278">
    <property type="entry name" value="CNDH2_N"/>
    <property type="match status" value="1"/>
</dbReference>
<keyword evidence="8" id="KW-1185">Reference proteome</keyword>
<dbReference type="GO" id="GO:0000796">
    <property type="term" value="C:condensin complex"/>
    <property type="evidence" value="ECO:0007669"/>
    <property type="project" value="TreeGrafter"/>
</dbReference>
<keyword evidence="3" id="KW-0539">Nucleus</keyword>
<evidence type="ECO:0000256" key="3">
    <source>
        <dbReference type="ARBA" id="ARBA00023242"/>
    </source>
</evidence>
<dbReference type="InterPro" id="IPR009378">
    <property type="entry name" value="H2_N"/>
</dbReference>
<evidence type="ECO:0000313" key="8">
    <source>
        <dbReference type="Proteomes" id="UP001461498"/>
    </source>
</evidence>
<dbReference type="PANTHER" id="PTHR14324:SF3">
    <property type="entry name" value="CONDENSIN-2 COMPLEX SUBUNIT H2"/>
    <property type="match status" value="1"/>
</dbReference>
<dbReference type="GO" id="GO:0005634">
    <property type="term" value="C:nucleus"/>
    <property type="evidence" value="ECO:0007669"/>
    <property type="project" value="UniProtKB-SubCell"/>
</dbReference>
<dbReference type="InterPro" id="IPR031739">
    <property type="entry name" value="Ncaph2"/>
</dbReference>
<proteinExistence type="inferred from homology"/>
<comment type="similarity">
    <text evidence="2">Belongs to the CND2 H2 (condensin-2 subunit 2) family.</text>
</comment>
<evidence type="ECO:0000256" key="4">
    <source>
        <dbReference type="SAM" id="MobiDB-lite"/>
    </source>
</evidence>
<evidence type="ECO:0000256" key="2">
    <source>
        <dbReference type="ARBA" id="ARBA00007844"/>
    </source>
</evidence>